<protein>
    <submittedName>
        <fullName evidence="1">Uncharacterized protein</fullName>
    </submittedName>
</protein>
<organism evidence="1 2">
    <name type="scientific">Solidesulfovibrio magneticus str. Maddingley MBC34</name>
    <dbReference type="NCBI Taxonomy" id="1206767"/>
    <lineage>
        <taxon>Bacteria</taxon>
        <taxon>Pseudomonadati</taxon>
        <taxon>Thermodesulfobacteriota</taxon>
        <taxon>Desulfovibrionia</taxon>
        <taxon>Desulfovibrionales</taxon>
        <taxon>Desulfovibrionaceae</taxon>
        <taxon>Solidesulfovibrio</taxon>
    </lineage>
</organism>
<evidence type="ECO:0000313" key="1">
    <source>
        <dbReference type="EMBL" id="EKO37896.1"/>
    </source>
</evidence>
<dbReference type="AlphaFoldDB" id="K6GLJ6"/>
<proteinExistence type="predicted"/>
<accession>K6GLJ6</accession>
<gene>
    <name evidence="1" type="ORF">B193_3413</name>
</gene>
<reference evidence="1 2" key="1">
    <citation type="submission" date="2012-07" db="EMBL/GenBank/DDBJ databases">
        <title>Draft genome sequence of Desulfovibrio magneticus str. Maddingley MBC34 obtained from a metagenomic sequence of a methanogenic enrichment isolated from coal-seam formation water in Victoria, Australia.</title>
        <authorList>
            <person name="Greenfield P."/>
            <person name="Hendry P."/>
            <person name="Li D."/>
            <person name="Rosewarne C.P."/>
            <person name="Tran-Dinh N."/>
            <person name="Elbourne L.D.H."/>
            <person name="Paulsen I.T."/>
            <person name="Midgley D.J."/>
        </authorList>
    </citation>
    <scope>NUCLEOTIDE SEQUENCE [LARGE SCALE GENOMIC DNA]</scope>
    <source>
        <strain evidence="2">Maddingley MBC34</strain>
    </source>
</reference>
<comment type="caution">
    <text evidence="1">The sequence shown here is derived from an EMBL/GenBank/DDBJ whole genome shotgun (WGS) entry which is preliminary data.</text>
</comment>
<dbReference type="EMBL" id="ALAO01000327">
    <property type="protein sequence ID" value="EKO37896.1"/>
    <property type="molecule type" value="Genomic_DNA"/>
</dbReference>
<feature type="non-terminal residue" evidence="1">
    <location>
        <position position="75"/>
    </location>
</feature>
<sequence length="75" mass="8109">MPDTPACLSAVADYLTFLAHYPSFDALYWDCRHGGLIVPVALAGGATMFPVKRHHRSFGLSGDKEPVLADPPINL</sequence>
<evidence type="ECO:0000313" key="2">
    <source>
        <dbReference type="Proteomes" id="UP000006272"/>
    </source>
</evidence>
<name>K6GLJ6_9BACT</name>
<dbReference type="Proteomes" id="UP000006272">
    <property type="component" value="Unassembled WGS sequence"/>
</dbReference>